<evidence type="ECO:0000313" key="4">
    <source>
        <dbReference type="Proteomes" id="UP000280296"/>
    </source>
</evidence>
<gene>
    <name evidence="3" type="ORF">TsocGM_03910</name>
</gene>
<reference evidence="3 4" key="1">
    <citation type="submission" date="2018-12" db="EMBL/GenBank/DDBJ databases">
        <authorList>
            <person name="Toschakov S.V."/>
        </authorList>
    </citation>
    <scope>NUCLEOTIDE SEQUENCE [LARGE SCALE GENOMIC DNA]</scope>
    <source>
        <strain evidence="3 4">GM2012</strain>
    </source>
</reference>
<proteinExistence type="predicted"/>
<keyword evidence="1" id="KW-1015">Disulfide bond</keyword>
<name>A0A432MPJ7_9BACT</name>
<protein>
    <submittedName>
        <fullName evidence="3">Uncharacterized protein</fullName>
    </submittedName>
</protein>
<dbReference type="Proteomes" id="UP000280296">
    <property type="component" value="Unassembled WGS sequence"/>
</dbReference>
<dbReference type="GO" id="GO:0016715">
    <property type="term" value="F:oxidoreductase activity, acting on paired donors, with incorporation or reduction of molecular oxygen, reduced ascorbate as one donor, and incorporation of one atom of oxygen"/>
    <property type="evidence" value="ECO:0007669"/>
    <property type="project" value="InterPro"/>
</dbReference>
<comment type="caution">
    <text evidence="3">The sequence shown here is derived from an EMBL/GenBank/DDBJ whole genome shotgun (WGS) entry which is preliminary data.</text>
</comment>
<dbReference type="AlphaFoldDB" id="A0A432MPJ7"/>
<keyword evidence="4" id="KW-1185">Reference proteome</keyword>
<dbReference type="InterPro" id="IPR008977">
    <property type="entry name" value="PHM/PNGase_F_dom_sf"/>
</dbReference>
<dbReference type="EMBL" id="RYZH01000005">
    <property type="protein sequence ID" value="RUL89015.1"/>
    <property type="molecule type" value="Genomic_DNA"/>
</dbReference>
<sequence length="131" mass="14925">MFAETPSGDRIDLIRIDRWDFNWQLQYMLERPVFLPAGSVVKAVAHYDNTAENPNQPVSPPVDVHFGDWTTDEMCFGFFAATKAGQDLTRGDPDDLHLLFRNQLRDASERLEQERRSRGTIAEDAGEAGRE</sequence>
<reference evidence="3 4" key="2">
    <citation type="submission" date="2019-01" db="EMBL/GenBank/DDBJ databases">
        <title>Tautonia sociabilis, a novel thermotolerant planctomycete of Isosphaeraceae family, isolated from a 4000 m deep subterranean habitat.</title>
        <authorList>
            <person name="Kovaleva O.L."/>
            <person name="Elcheninov A.G."/>
            <person name="Van Heerden E."/>
            <person name="Toshchakov S.V."/>
            <person name="Novikov A."/>
            <person name="Bonch-Osmolovskaya E.A."/>
            <person name="Kublanov I.V."/>
        </authorList>
    </citation>
    <scope>NUCLEOTIDE SEQUENCE [LARGE SCALE GENOMIC DNA]</scope>
    <source>
        <strain evidence="3 4">GM2012</strain>
    </source>
</reference>
<evidence type="ECO:0000313" key="3">
    <source>
        <dbReference type="EMBL" id="RUL89015.1"/>
    </source>
</evidence>
<organism evidence="3 4">
    <name type="scientific">Tautonia sociabilis</name>
    <dbReference type="NCBI Taxonomy" id="2080755"/>
    <lineage>
        <taxon>Bacteria</taxon>
        <taxon>Pseudomonadati</taxon>
        <taxon>Planctomycetota</taxon>
        <taxon>Planctomycetia</taxon>
        <taxon>Isosphaerales</taxon>
        <taxon>Isosphaeraceae</taxon>
        <taxon>Tautonia</taxon>
    </lineage>
</organism>
<feature type="region of interest" description="Disordered" evidence="2">
    <location>
        <begin position="109"/>
        <end position="131"/>
    </location>
</feature>
<accession>A0A432MPJ7</accession>
<dbReference type="InterPro" id="IPR014784">
    <property type="entry name" value="Cu2_ascorb_mOase-like_C"/>
</dbReference>
<evidence type="ECO:0000256" key="1">
    <source>
        <dbReference type="ARBA" id="ARBA00023157"/>
    </source>
</evidence>
<dbReference type="Gene3D" id="2.60.120.230">
    <property type="match status" value="1"/>
</dbReference>
<dbReference type="SUPFAM" id="SSF49742">
    <property type="entry name" value="PHM/PNGase F"/>
    <property type="match status" value="1"/>
</dbReference>
<evidence type="ECO:0000256" key="2">
    <source>
        <dbReference type="SAM" id="MobiDB-lite"/>
    </source>
</evidence>